<evidence type="ECO:0000256" key="5">
    <source>
        <dbReference type="ARBA" id="ARBA00022602"/>
    </source>
</evidence>
<dbReference type="PROSITE" id="PS51147">
    <property type="entry name" value="PFTA"/>
    <property type="match status" value="5"/>
</dbReference>
<evidence type="ECO:0000256" key="8">
    <source>
        <dbReference type="ARBA" id="ARBA00022842"/>
    </source>
</evidence>
<dbReference type="PANTHER" id="PTHR11129:SF1">
    <property type="entry name" value="PROTEIN FARNESYLTRANSFERASE_GERANYLGERANYLTRANSFERASE TYPE-1 SUBUNIT ALPHA"/>
    <property type="match status" value="1"/>
</dbReference>
<evidence type="ECO:0000256" key="7">
    <source>
        <dbReference type="ARBA" id="ARBA00022737"/>
    </source>
</evidence>
<evidence type="ECO:0000256" key="11">
    <source>
        <dbReference type="ARBA" id="ARBA00042436"/>
    </source>
</evidence>
<keyword evidence="8" id="KW-0460">Magnesium</keyword>
<dbReference type="AlphaFoldDB" id="A0A9N6ZFY9"/>
<evidence type="ECO:0000256" key="12">
    <source>
        <dbReference type="ARBA" id="ARBA00043086"/>
    </source>
</evidence>
<keyword evidence="7" id="KW-0677">Repeat</keyword>
<dbReference type="GO" id="GO:0005965">
    <property type="term" value="C:protein farnesyltransferase complex"/>
    <property type="evidence" value="ECO:0007669"/>
    <property type="project" value="TreeGrafter"/>
</dbReference>
<name>A0A9N6ZFY9_9CRUS</name>
<dbReference type="GO" id="GO:0004662">
    <property type="term" value="F:CAAX-protein geranylgeranyltransferase activity"/>
    <property type="evidence" value="ECO:0007669"/>
    <property type="project" value="UniProtKB-EC"/>
</dbReference>
<evidence type="ECO:0000256" key="4">
    <source>
        <dbReference type="ARBA" id="ARBA00012702"/>
    </source>
</evidence>
<evidence type="ECO:0000256" key="10">
    <source>
        <dbReference type="ARBA" id="ARBA00041392"/>
    </source>
</evidence>
<evidence type="ECO:0000313" key="14">
    <source>
        <dbReference type="EMBL" id="CAG4634883.1"/>
    </source>
</evidence>
<dbReference type="EMBL" id="OC978228">
    <property type="protein sequence ID" value="CAG4634883.1"/>
    <property type="molecule type" value="Genomic_DNA"/>
</dbReference>
<comment type="cofactor">
    <cofactor evidence="1">
        <name>Mg(2+)</name>
        <dbReference type="ChEBI" id="CHEBI:18420"/>
    </cofactor>
</comment>
<dbReference type="Gene3D" id="1.25.40.120">
    <property type="entry name" value="Protein prenylyltransferase"/>
    <property type="match status" value="1"/>
</dbReference>
<evidence type="ECO:0000256" key="1">
    <source>
        <dbReference type="ARBA" id="ARBA00001946"/>
    </source>
</evidence>
<evidence type="ECO:0000256" key="13">
    <source>
        <dbReference type="ARBA" id="ARBA00043219"/>
    </source>
</evidence>
<keyword evidence="5" id="KW-0637">Prenyltransferase</keyword>
<gene>
    <name evidence="14" type="primary">EOG090X08PK</name>
</gene>
<evidence type="ECO:0000256" key="9">
    <source>
        <dbReference type="ARBA" id="ARBA00040965"/>
    </source>
</evidence>
<evidence type="ECO:0000256" key="3">
    <source>
        <dbReference type="ARBA" id="ARBA00012700"/>
    </source>
</evidence>
<keyword evidence="6" id="KW-0808">Transferase</keyword>
<dbReference type="GO" id="GO:0004660">
    <property type="term" value="F:protein farnesyltransferase activity"/>
    <property type="evidence" value="ECO:0007669"/>
    <property type="project" value="UniProtKB-EC"/>
</dbReference>
<dbReference type="InterPro" id="IPR002088">
    <property type="entry name" value="Prenyl_trans_a"/>
</dbReference>
<proteinExistence type="inferred from homology"/>
<dbReference type="SUPFAM" id="SSF48439">
    <property type="entry name" value="Protein prenylyltransferase"/>
    <property type="match status" value="1"/>
</dbReference>
<dbReference type="EC" id="2.5.1.58" evidence="4"/>
<evidence type="ECO:0000256" key="2">
    <source>
        <dbReference type="ARBA" id="ARBA00006734"/>
    </source>
</evidence>
<evidence type="ECO:0000256" key="6">
    <source>
        <dbReference type="ARBA" id="ARBA00022679"/>
    </source>
</evidence>
<reference evidence="14" key="1">
    <citation type="submission" date="2021-04" db="EMBL/GenBank/DDBJ databases">
        <authorList>
            <person name="Cornetti L."/>
        </authorList>
    </citation>
    <scope>NUCLEOTIDE SEQUENCE</scope>
</reference>
<protein>
    <recommendedName>
        <fullName evidence="9">Protein farnesyltransferase/geranylgeranyltransferase type-1 subunit alpha</fullName>
        <ecNumber evidence="4">2.5.1.58</ecNumber>
        <ecNumber evidence="3">2.5.1.59</ecNumber>
    </recommendedName>
    <alternativeName>
        <fullName evidence="12">CAAX farnesyltransferase subunit alpha</fullName>
    </alternativeName>
    <alternativeName>
        <fullName evidence="11">FTase-alpha</fullName>
    </alternativeName>
    <alternativeName>
        <fullName evidence="10">Ras proteins prenyltransferase subunit alpha</fullName>
    </alternativeName>
    <alternativeName>
        <fullName evidence="13">Type I protein geranyl-geranyltransferase subunit alpha</fullName>
    </alternativeName>
</protein>
<dbReference type="EC" id="2.5.1.59" evidence="3"/>
<dbReference type="Pfam" id="PF01239">
    <property type="entry name" value="PPTA"/>
    <property type="match status" value="5"/>
</dbReference>
<dbReference type="PANTHER" id="PTHR11129">
    <property type="entry name" value="PROTEIN FARNESYLTRANSFERASE ALPHA SUBUNIT/RAB GERANYLGERANYL TRANSFERASE ALPHA SUBUNIT"/>
    <property type="match status" value="1"/>
</dbReference>
<accession>A0A9N6ZFY9</accession>
<comment type="similarity">
    <text evidence="2">Belongs to the protein prenyltransferase subunit alpha family.</text>
</comment>
<dbReference type="GO" id="GO:0005953">
    <property type="term" value="C:CAAX-protein geranylgeranyltransferase complex"/>
    <property type="evidence" value="ECO:0007669"/>
    <property type="project" value="TreeGrafter"/>
</dbReference>
<organism evidence="14">
    <name type="scientific">Alona affinis</name>
    <dbReference type="NCBI Taxonomy" id="381656"/>
    <lineage>
        <taxon>Eukaryota</taxon>
        <taxon>Metazoa</taxon>
        <taxon>Ecdysozoa</taxon>
        <taxon>Arthropoda</taxon>
        <taxon>Crustacea</taxon>
        <taxon>Branchiopoda</taxon>
        <taxon>Diplostraca</taxon>
        <taxon>Cladocera</taxon>
        <taxon>Anomopoda</taxon>
        <taxon>Chydoridae</taxon>
        <taxon>Alona</taxon>
    </lineage>
</organism>
<sequence>MADEEVSDSNSVSSDEYADEEPWVFYKCRPEWKDVQPIEIDEGPFPVVAIAYSDKFKDVFNYFRAVTQNNEISERAFHLTTDALNLNPANYTVWQYRRILLKALNKNLQNELVLVRRVIEDHPKNYQVWHHRRVLVEWLGDPSRELRLTEIVLAQDAKNYHAWQHRQWVLDTFKLFDEELAFVERLLEEDIRNNSAWNQRYFVVKQTTGFTEDVISRELKFAIDSLKLVCGNESAWNYLRGILSHHSSGLNGHPIVEEFCQFLESKQCKVPFYLAFLVDRMEESMESNVDTRRDLLSKVDQILQSLALEKDPMRKEYWLFLSRYLKSHFAE</sequence>